<dbReference type="EMBL" id="JASJQH010007519">
    <property type="protein sequence ID" value="KAK9707943.1"/>
    <property type="molecule type" value="Genomic_DNA"/>
</dbReference>
<protein>
    <submittedName>
        <fullName evidence="2">Nuclear receptor 2C2-associated protein</fullName>
    </submittedName>
</protein>
<evidence type="ECO:0000313" key="3">
    <source>
        <dbReference type="Proteomes" id="UP001479436"/>
    </source>
</evidence>
<feature type="domain" description="F5/8 type C" evidence="1">
    <location>
        <begin position="1"/>
        <end position="64"/>
    </location>
</feature>
<accession>A0ABR2VWS4</accession>
<keyword evidence="3" id="KW-1185">Reference proteome</keyword>
<dbReference type="InterPro" id="IPR008979">
    <property type="entry name" value="Galactose-bd-like_sf"/>
</dbReference>
<dbReference type="Gene3D" id="2.60.120.260">
    <property type="entry name" value="Galactose-binding domain-like"/>
    <property type="match status" value="1"/>
</dbReference>
<dbReference type="Pfam" id="PF07738">
    <property type="entry name" value="Sad1_UNC"/>
    <property type="match status" value="1"/>
</dbReference>
<comment type="caution">
    <text evidence="2">The sequence shown here is derived from an EMBL/GenBank/DDBJ whole genome shotgun (WGS) entry which is preliminary data.</text>
</comment>
<dbReference type="Proteomes" id="UP001479436">
    <property type="component" value="Unassembled WGS sequence"/>
</dbReference>
<evidence type="ECO:0000259" key="1">
    <source>
        <dbReference type="PROSITE" id="PS50022"/>
    </source>
</evidence>
<dbReference type="PROSITE" id="PS50022">
    <property type="entry name" value="FA58C_3"/>
    <property type="match status" value="1"/>
</dbReference>
<evidence type="ECO:0000313" key="2">
    <source>
        <dbReference type="EMBL" id="KAK9707943.1"/>
    </source>
</evidence>
<gene>
    <name evidence="2" type="primary">NR2C2AP</name>
    <name evidence="2" type="ORF">K7432_009907</name>
</gene>
<sequence>MSTNLLSPTTRIKVSSTLNKDVTNFGKQFLVDGEDETCWNSDQGSPQFILIDLQTPTSVQELHIMFQGGFVGKECQALGAVEGNDYLLLGNFYPEDNNDIQKFSLENHTPVKKLKLVFESSTDFFGRITIYRLEVFGEKTH</sequence>
<keyword evidence="2" id="KW-0675">Receptor</keyword>
<proteinExistence type="predicted"/>
<dbReference type="InterPro" id="IPR012919">
    <property type="entry name" value="SUN_dom"/>
</dbReference>
<reference evidence="2 3" key="1">
    <citation type="submission" date="2023-04" db="EMBL/GenBank/DDBJ databases">
        <title>Genome of Basidiobolus ranarum AG-B5.</title>
        <authorList>
            <person name="Stajich J.E."/>
            <person name="Carter-House D."/>
            <person name="Gryganskyi A."/>
        </authorList>
    </citation>
    <scope>NUCLEOTIDE SEQUENCE [LARGE SCALE GENOMIC DNA]</scope>
    <source>
        <strain evidence="2 3">AG-B5</strain>
    </source>
</reference>
<organism evidence="2 3">
    <name type="scientific">Basidiobolus ranarum</name>
    <dbReference type="NCBI Taxonomy" id="34480"/>
    <lineage>
        <taxon>Eukaryota</taxon>
        <taxon>Fungi</taxon>
        <taxon>Fungi incertae sedis</taxon>
        <taxon>Zoopagomycota</taxon>
        <taxon>Entomophthoromycotina</taxon>
        <taxon>Basidiobolomycetes</taxon>
        <taxon>Basidiobolales</taxon>
        <taxon>Basidiobolaceae</taxon>
        <taxon>Basidiobolus</taxon>
    </lineage>
</organism>
<dbReference type="InterPro" id="IPR000421">
    <property type="entry name" value="FA58C"/>
</dbReference>
<dbReference type="SUPFAM" id="SSF49785">
    <property type="entry name" value="Galactose-binding domain-like"/>
    <property type="match status" value="1"/>
</dbReference>
<name>A0ABR2VWS4_9FUNG</name>